<dbReference type="Gene3D" id="3.40.50.1820">
    <property type="entry name" value="alpha/beta hydrolase"/>
    <property type="match status" value="1"/>
</dbReference>
<dbReference type="PANTHER" id="PTHR46082:SF6">
    <property type="entry name" value="AAA+ ATPASE DOMAIN-CONTAINING PROTEIN-RELATED"/>
    <property type="match status" value="1"/>
</dbReference>
<dbReference type="AlphaFoldDB" id="A0A166Z0E6"/>
<evidence type="ECO:0000313" key="2">
    <source>
        <dbReference type="Proteomes" id="UP000243498"/>
    </source>
</evidence>
<dbReference type="Pfam" id="PF13374">
    <property type="entry name" value="TPR_10"/>
    <property type="match status" value="1"/>
</dbReference>
<dbReference type="SUPFAM" id="SSF52540">
    <property type="entry name" value="P-loop containing nucleoside triphosphate hydrolases"/>
    <property type="match status" value="1"/>
</dbReference>
<dbReference type="InterPro" id="IPR027417">
    <property type="entry name" value="P-loop_NTPase"/>
</dbReference>
<organism evidence="1 2">
    <name type="scientific">Metarhizium rileyi (strain RCEF 4871)</name>
    <name type="common">Nomuraea rileyi</name>
    <dbReference type="NCBI Taxonomy" id="1649241"/>
    <lineage>
        <taxon>Eukaryota</taxon>
        <taxon>Fungi</taxon>
        <taxon>Dikarya</taxon>
        <taxon>Ascomycota</taxon>
        <taxon>Pezizomycotina</taxon>
        <taxon>Sordariomycetes</taxon>
        <taxon>Hypocreomycetidae</taxon>
        <taxon>Hypocreales</taxon>
        <taxon>Clavicipitaceae</taxon>
        <taxon>Metarhizium</taxon>
    </lineage>
</organism>
<dbReference type="SUPFAM" id="SSF53474">
    <property type="entry name" value="alpha/beta-Hydrolases"/>
    <property type="match status" value="1"/>
</dbReference>
<keyword evidence="2" id="KW-1185">Reference proteome</keyword>
<dbReference type="InterPro" id="IPR029058">
    <property type="entry name" value="AB_hydrolase_fold"/>
</dbReference>
<dbReference type="SUPFAM" id="SSF48452">
    <property type="entry name" value="TPR-like"/>
    <property type="match status" value="1"/>
</dbReference>
<dbReference type="OMA" id="DRISHHA"/>
<dbReference type="Proteomes" id="UP000243498">
    <property type="component" value="Unassembled WGS sequence"/>
</dbReference>
<dbReference type="STRING" id="1081105.A0A166Z0E6"/>
<reference evidence="1 2" key="1">
    <citation type="journal article" date="2016" name="Genome Biol. Evol.">
        <title>Divergent and convergent evolution of fungal pathogenicity.</title>
        <authorList>
            <person name="Shang Y."/>
            <person name="Xiao G."/>
            <person name="Zheng P."/>
            <person name="Cen K."/>
            <person name="Zhan S."/>
            <person name="Wang C."/>
        </authorList>
    </citation>
    <scope>NUCLEOTIDE SEQUENCE [LARGE SCALE GENOMIC DNA]</scope>
    <source>
        <strain evidence="1 2">RCEF 4871</strain>
    </source>
</reference>
<dbReference type="Pfam" id="PF13424">
    <property type="entry name" value="TPR_12"/>
    <property type="match status" value="1"/>
</dbReference>
<dbReference type="EMBL" id="AZHC01000030">
    <property type="protein sequence ID" value="OAA37409.1"/>
    <property type="molecule type" value="Genomic_DNA"/>
</dbReference>
<gene>
    <name evidence="1" type="ORF">NOR_07108</name>
</gene>
<dbReference type="PANTHER" id="PTHR46082">
    <property type="entry name" value="ATP/GTP-BINDING PROTEIN-RELATED"/>
    <property type="match status" value="1"/>
</dbReference>
<dbReference type="Gene3D" id="1.25.40.10">
    <property type="entry name" value="Tetratricopeptide repeat domain"/>
    <property type="match status" value="3"/>
</dbReference>
<evidence type="ECO:0000313" key="1">
    <source>
        <dbReference type="EMBL" id="OAA37409.1"/>
    </source>
</evidence>
<dbReference type="InterPro" id="IPR011990">
    <property type="entry name" value="TPR-like_helical_dom_sf"/>
</dbReference>
<proteinExistence type="predicted"/>
<dbReference type="InterPro" id="IPR053137">
    <property type="entry name" value="NLR-like"/>
</dbReference>
<sequence length="1217" mass="137528">MRFIDLTESDDGGGTLPSFAIDLVFVHGLREAGLKAWTDADTGALWMRDLFRHKKYGARNLICEYDATRLVTPGGPSTSGIYDEASELIHHLSAMRTDAESRPIVFICHEIGGLIVKRALAFSQSRRDAKLAHIRSIHVSTYGVIFMATPHRGFSKDALLLWNQEHNYSPNQFMLSLLYDSEALQEIADQFATLVRRLAIYNLWERKKTKLGEVHTYIVDQASAAPSWEDVDQCGIDATHSEMAKFSSRRSPGYRLVIAALERYIKSAIRTIPTRWEQDCDLLQREREHIAASLLATGHARHASPSHISSTMMESARHSSAPLSRYTTVDSRDAPLFRYTTMDSRDSVSVVSTPSREPHPLRTNVHYCVQGRRSEPYYIGRQQQADHLELRLGATDSDDCQGPKVFVIHGLPGSGKSQFCLKYIEKVRNRYWGIFWIDCSSVKTAEDGFASLGQLGGKGTEPGSGQVWLTQTTEPWLLVLDNADDSYLLGLGGGDNVSGQTVLTSFIPASGHGHVLITSRNPGAKLYSTLGSFDFRGLLPKDAITLLLRLAYPDKDQQETWELYSKDAGAIASELGHLALALKQAAATIRKNVRPLKTYLDSLLGCRTTLLKRTAIKNATDANIVATWELPFNGIANRDSTEYRDAVDLIHMFAFMHFSLVPCSVFSICSDGFKGVKDLNVRPRALTEPTSRQMVQDRILAAARVLYDHSIISITETESQCVKPVAATLLPETYFTLHPAIHQWARERLDESEQLGWLRCTATVLEHAISTKMEASGRGFRRLLLPHIRSCMSLMPGLPWTSEQTCQFEKFGYVFAEAGLWKLARKLQQHVMNHRARTLGQSHPSTIVAKQTLASTQWNLFDVEESVKLLRNTLRTQRWSRPSILDWLVWPPWKPVYVSYCVTLDALTQSLWLAGHREWSLMTGQRAVDGLMRQLGSNDPLTLSAMFNLARTHLHMNEHDQSTDMLEQILAKREHYFGPDHPDTLMVRNELGMAKFAQKKDLHEAERLVRGVLESRQRILGEEHAYSLWSVNDVSKVCIELGRLDEARNMLEEIVPVVSRTLGDKHVGMVMTKSNLFRVYLLCNMWDKAKKEMKDLFAIFEETSLHQEHPDYVLARLGRAYLLYEHEKNSKEAERICQGILSQVDKRKLSPESPRVTSAARLLIRVCREQGRDADIKDLEDKFPLVNCPTSLQSIDHLPLSTLGRRRSSSDRRTDCF</sequence>
<dbReference type="Gene3D" id="3.40.50.300">
    <property type="entry name" value="P-loop containing nucleotide triphosphate hydrolases"/>
    <property type="match status" value="1"/>
</dbReference>
<name>A0A166Z0E6_METRR</name>
<dbReference type="OrthoDB" id="4956826at2759"/>
<protein>
    <submittedName>
        <fullName evidence="1">Tetratricopeptide repeat domain protein</fullName>
    </submittedName>
</protein>
<comment type="caution">
    <text evidence="1">The sequence shown here is derived from an EMBL/GenBank/DDBJ whole genome shotgun (WGS) entry which is preliminary data.</text>
</comment>
<accession>A0A166Z0E6</accession>